<feature type="transmembrane region" description="Helical" evidence="1">
    <location>
        <begin position="9"/>
        <end position="31"/>
    </location>
</feature>
<name>A0ABS9EDT2_9FLAO</name>
<feature type="transmembrane region" description="Helical" evidence="1">
    <location>
        <begin position="64"/>
        <end position="80"/>
    </location>
</feature>
<comment type="caution">
    <text evidence="2">The sequence shown here is derived from an EMBL/GenBank/DDBJ whole genome shotgun (WGS) entry which is preliminary data.</text>
</comment>
<sequence length="93" mass="10919">MQKDNFKAILCKIILFYSVFYVVMKLIAILFDGAWPIPNLILVLPFIAFAVVGGLMFKRDYFTWTYAILGIIIISVIRYYEAEWVLQLHQYFG</sequence>
<dbReference type="Proteomes" id="UP001179363">
    <property type="component" value="Unassembled WGS sequence"/>
</dbReference>
<keyword evidence="1" id="KW-0472">Membrane</keyword>
<accession>A0ABS9EDT2</accession>
<protein>
    <submittedName>
        <fullName evidence="2">Uncharacterized protein</fullName>
    </submittedName>
</protein>
<keyword evidence="1" id="KW-1133">Transmembrane helix</keyword>
<evidence type="ECO:0000256" key="1">
    <source>
        <dbReference type="SAM" id="Phobius"/>
    </source>
</evidence>
<evidence type="ECO:0000313" key="3">
    <source>
        <dbReference type="Proteomes" id="UP001179363"/>
    </source>
</evidence>
<proteinExistence type="predicted"/>
<feature type="transmembrane region" description="Helical" evidence="1">
    <location>
        <begin position="37"/>
        <end position="57"/>
    </location>
</feature>
<gene>
    <name evidence="2" type="ORF">L1I30_05025</name>
</gene>
<organism evidence="2 3">
    <name type="scientific">Gillisia lutea</name>
    <dbReference type="NCBI Taxonomy" id="2909668"/>
    <lineage>
        <taxon>Bacteria</taxon>
        <taxon>Pseudomonadati</taxon>
        <taxon>Bacteroidota</taxon>
        <taxon>Flavobacteriia</taxon>
        <taxon>Flavobacteriales</taxon>
        <taxon>Flavobacteriaceae</taxon>
        <taxon>Gillisia</taxon>
    </lineage>
</organism>
<keyword evidence="3" id="KW-1185">Reference proteome</keyword>
<dbReference type="RefSeq" id="WP_236133170.1">
    <property type="nucleotide sequence ID" value="NZ_JAKGTH010000007.1"/>
</dbReference>
<keyword evidence="1" id="KW-0812">Transmembrane</keyword>
<reference evidence="2" key="1">
    <citation type="submission" date="2022-01" db="EMBL/GenBank/DDBJ databases">
        <title>Gillisia lutea sp. nov., isolated from marine plastic residues from the Malvarosa beach (Valencia, Spain).</title>
        <authorList>
            <person name="Vidal-Verdu A."/>
            <person name="Molina-Menor E."/>
            <person name="Satari L."/>
            <person name="Pascual J."/>
            <person name="Pereto J."/>
            <person name="Porcar M."/>
        </authorList>
    </citation>
    <scope>NUCLEOTIDE SEQUENCE</scope>
    <source>
        <strain evidence="2">M10.2A</strain>
    </source>
</reference>
<dbReference type="EMBL" id="JAKGTH010000007">
    <property type="protein sequence ID" value="MCF4101018.1"/>
    <property type="molecule type" value="Genomic_DNA"/>
</dbReference>
<evidence type="ECO:0000313" key="2">
    <source>
        <dbReference type="EMBL" id="MCF4101018.1"/>
    </source>
</evidence>